<sequence length="78" mass="8996">MATMNISLPDPMRDWVESQSKEGSYANNSDYVRDLIRKDQRQSEKRKAMQDAITKGIGSGEAKPFNKEAFKQRMQDKL</sequence>
<dbReference type="Proteomes" id="UP001163739">
    <property type="component" value="Chromosome"/>
</dbReference>
<dbReference type="PANTHER" id="PTHR36582:SF2">
    <property type="entry name" value="ANTITOXIN PARD"/>
    <property type="match status" value="1"/>
</dbReference>
<dbReference type="CDD" id="cd22231">
    <property type="entry name" value="RHH_NikR_HicB-like"/>
    <property type="match status" value="1"/>
</dbReference>
<dbReference type="InterPro" id="IPR038296">
    <property type="entry name" value="ParD_sf"/>
</dbReference>
<evidence type="ECO:0000256" key="2">
    <source>
        <dbReference type="ARBA" id="ARBA00017940"/>
    </source>
</evidence>
<protein>
    <recommendedName>
        <fullName evidence="2">Antitoxin ParD</fullName>
    </recommendedName>
</protein>
<keyword evidence="3" id="KW-1277">Toxin-antitoxin system</keyword>
<evidence type="ECO:0000313" key="6">
    <source>
        <dbReference type="EMBL" id="UZE96233.1"/>
    </source>
</evidence>
<keyword evidence="7" id="KW-1185">Reference proteome</keyword>
<dbReference type="RefSeq" id="WP_265047717.1">
    <property type="nucleotide sequence ID" value="NZ_CP100390.1"/>
</dbReference>
<name>A0ABY6N288_9ALTE</name>
<dbReference type="PANTHER" id="PTHR36582">
    <property type="entry name" value="ANTITOXIN PARD"/>
    <property type="match status" value="1"/>
</dbReference>
<proteinExistence type="inferred from homology"/>
<accession>A0ABY6N288</accession>
<comment type="similarity">
    <text evidence="1">Belongs to the ParD antitoxin family.</text>
</comment>
<organism evidence="6 7">
    <name type="scientific">Alkalimarinus alittae</name>
    <dbReference type="NCBI Taxonomy" id="2961619"/>
    <lineage>
        <taxon>Bacteria</taxon>
        <taxon>Pseudomonadati</taxon>
        <taxon>Pseudomonadota</taxon>
        <taxon>Gammaproteobacteria</taxon>
        <taxon>Alteromonadales</taxon>
        <taxon>Alteromonadaceae</taxon>
        <taxon>Alkalimarinus</taxon>
    </lineage>
</organism>
<dbReference type="Pfam" id="PF03693">
    <property type="entry name" value="ParD_antitoxin"/>
    <property type="match status" value="1"/>
</dbReference>
<evidence type="ECO:0000256" key="5">
    <source>
        <dbReference type="SAM" id="MobiDB-lite"/>
    </source>
</evidence>
<dbReference type="SUPFAM" id="SSF47598">
    <property type="entry name" value="Ribbon-helix-helix"/>
    <property type="match status" value="1"/>
</dbReference>
<evidence type="ECO:0000256" key="3">
    <source>
        <dbReference type="ARBA" id="ARBA00022649"/>
    </source>
</evidence>
<evidence type="ECO:0000256" key="4">
    <source>
        <dbReference type="ARBA" id="ARBA00037106"/>
    </source>
</evidence>
<feature type="compositionally biased region" description="Basic and acidic residues" evidence="5">
    <location>
        <begin position="39"/>
        <end position="49"/>
    </location>
</feature>
<evidence type="ECO:0000313" key="7">
    <source>
        <dbReference type="Proteomes" id="UP001163739"/>
    </source>
</evidence>
<dbReference type="Gene3D" id="6.10.10.120">
    <property type="entry name" value="Antitoxin ParD1-like"/>
    <property type="match status" value="1"/>
</dbReference>
<reference evidence="6" key="1">
    <citation type="submission" date="2022-06" db="EMBL/GenBank/DDBJ databases">
        <title>Alkalimarinus sp. nov., isolated from gut of a Alitta virens.</title>
        <authorList>
            <person name="Yang A.I."/>
            <person name="Shin N.-R."/>
        </authorList>
    </citation>
    <scope>NUCLEOTIDE SEQUENCE</scope>
    <source>
        <strain evidence="6">A2M4</strain>
    </source>
</reference>
<evidence type="ECO:0000256" key="1">
    <source>
        <dbReference type="ARBA" id="ARBA00008580"/>
    </source>
</evidence>
<dbReference type="EMBL" id="CP100390">
    <property type="protein sequence ID" value="UZE96233.1"/>
    <property type="molecule type" value="Genomic_DNA"/>
</dbReference>
<dbReference type="NCBIfam" id="TIGR02606">
    <property type="entry name" value="antidote_CC2985"/>
    <property type="match status" value="1"/>
</dbReference>
<gene>
    <name evidence="6" type="ORF">NKI27_00360</name>
</gene>
<dbReference type="InterPro" id="IPR010985">
    <property type="entry name" value="Ribbon_hlx_hlx"/>
</dbReference>
<dbReference type="InterPro" id="IPR022789">
    <property type="entry name" value="ParD"/>
</dbReference>
<feature type="compositionally biased region" description="Basic and acidic residues" evidence="5">
    <location>
        <begin position="64"/>
        <end position="78"/>
    </location>
</feature>
<comment type="function">
    <text evidence="4">Antitoxin component of a type II toxin-antitoxin (TA) system. Neutralizes the effect of toxin ParE.</text>
</comment>
<feature type="region of interest" description="Disordered" evidence="5">
    <location>
        <begin position="39"/>
        <end position="78"/>
    </location>
</feature>